<dbReference type="RefSeq" id="WP_015922796.1">
    <property type="nucleotide sequence ID" value="NC_011959.1"/>
</dbReference>
<dbReference type="EMBL" id="CP001275">
    <property type="protein sequence ID" value="ACM05451.1"/>
    <property type="molecule type" value="Genomic_DNA"/>
</dbReference>
<evidence type="ECO:0000259" key="2">
    <source>
        <dbReference type="Pfam" id="PF20906"/>
    </source>
</evidence>
<dbReference type="InterPro" id="IPR027479">
    <property type="entry name" value="S-Me-THD_N_sf"/>
</dbReference>
<dbReference type="Proteomes" id="UP000000447">
    <property type="component" value="Chromosome"/>
</dbReference>
<dbReference type="InterPro" id="IPR010318">
    <property type="entry name" value="S-Me-THD_N"/>
</dbReference>
<evidence type="ECO:0000313" key="4">
    <source>
        <dbReference type="Proteomes" id="UP000000447"/>
    </source>
</evidence>
<feature type="domain" description="S-Me-THD N-terminal" evidence="1">
    <location>
        <begin position="8"/>
        <end position="162"/>
    </location>
</feature>
<dbReference type="AlphaFoldDB" id="B9L1V4"/>
<name>B9L1V4_THERP</name>
<dbReference type="InterPro" id="IPR024071">
    <property type="entry name" value="S-Me-THD_C_sf"/>
</dbReference>
<dbReference type="HOGENOM" id="CLU_038930_0_1_0"/>
<dbReference type="InterPro" id="IPR048350">
    <property type="entry name" value="S-Me-THD-like_C"/>
</dbReference>
<evidence type="ECO:0000313" key="3">
    <source>
        <dbReference type="EMBL" id="ACM05451.1"/>
    </source>
</evidence>
<dbReference type="OrthoDB" id="7441206at2"/>
<dbReference type="eggNOG" id="COG3535">
    <property type="taxonomic scope" value="Bacteria"/>
</dbReference>
<proteinExistence type="predicted"/>
<dbReference type="STRING" id="309801.trd_1853"/>
<dbReference type="Pfam" id="PF06032">
    <property type="entry name" value="S-Me-THD_N"/>
    <property type="match status" value="1"/>
</dbReference>
<reference evidence="3 4" key="1">
    <citation type="journal article" date="2009" name="PLoS ONE">
        <title>Complete genome sequence of the aerobic CO-oxidizing thermophile Thermomicrobium roseum.</title>
        <authorList>
            <person name="Wu D."/>
            <person name="Raymond J."/>
            <person name="Wu M."/>
            <person name="Chatterji S."/>
            <person name="Ren Q."/>
            <person name="Graham J.E."/>
            <person name="Bryant D.A."/>
            <person name="Robb F."/>
            <person name="Colman A."/>
            <person name="Tallon L.J."/>
            <person name="Badger J.H."/>
            <person name="Madupu R."/>
            <person name="Ward N.L."/>
            <person name="Eisen J.A."/>
        </authorList>
    </citation>
    <scope>NUCLEOTIDE SEQUENCE [LARGE SCALE GENOMIC DNA]</scope>
    <source>
        <strain evidence="4">ATCC 27502 / DSM 5159 / P-2</strain>
    </source>
</reference>
<dbReference type="SUPFAM" id="SSF160991">
    <property type="entry name" value="CV3147-like"/>
    <property type="match status" value="1"/>
</dbReference>
<keyword evidence="4" id="KW-1185">Reference proteome</keyword>
<sequence>MWELDEEKLEAITIGAGILGTGGGGNPYYGKLYVRRLLREGRRVTIVSPEDVPDDALVVSVGGMGAPTIGIERIHRGDEPLAALRALEAHLGRRATHLVPGEIGGANALRPMAVAALADLPVVDGDGMGRAFPELQMDTFAIYGVPATPAALADIFHNLVVFPWLQDAVTLERYARAVTVQMGGAAGFAFPAMSGADLRRTVIPYTVTLALRLGEAVLRARREHHDPIAAALAVTGGCVLFRGKVIDVERRLAAGFARGVVRLEGLAEDRGSELRIDFQNENLIARRDGEVLAVVPDLICLVDQETAEPVTTEVVRYGLRVVVLGIPAPTLLRTPEALAVVGPQAFGYRDVVYRPLPGLYGGDRIAAERRADALRKPR</sequence>
<evidence type="ECO:0000259" key="1">
    <source>
        <dbReference type="Pfam" id="PF06032"/>
    </source>
</evidence>
<accession>B9L1V4</accession>
<organism evidence="3 4">
    <name type="scientific">Thermomicrobium roseum (strain ATCC 27502 / DSM 5159 / P-2)</name>
    <dbReference type="NCBI Taxonomy" id="309801"/>
    <lineage>
        <taxon>Bacteria</taxon>
        <taxon>Pseudomonadati</taxon>
        <taxon>Thermomicrobiota</taxon>
        <taxon>Thermomicrobia</taxon>
        <taxon>Thermomicrobiales</taxon>
        <taxon>Thermomicrobiaceae</taxon>
        <taxon>Thermomicrobium</taxon>
    </lineage>
</organism>
<gene>
    <name evidence="3" type="ordered locus">trd_1853</name>
</gene>
<protein>
    <submittedName>
        <fullName evidence="3">Putative hydantoinase</fullName>
    </submittedName>
</protein>
<feature type="domain" description="S-Me-THD-like C-terminal" evidence="2">
    <location>
        <begin position="167"/>
        <end position="356"/>
    </location>
</feature>
<dbReference type="Gene3D" id="2.40.390.10">
    <property type="entry name" value="CV3147-like"/>
    <property type="match status" value="1"/>
</dbReference>
<dbReference type="KEGG" id="tro:trd_1853"/>
<dbReference type="Gene3D" id="3.40.1610.10">
    <property type="entry name" value="CV3147-like domain"/>
    <property type="match status" value="1"/>
</dbReference>
<dbReference type="Pfam" id="PF20906">
    <property type="entry name" value="S-Me-THD_C"/>
    <property type="match status" value="1"/>
</dbReference>